<dbReference type="PANTHER" id="PTHR30404:SF0">
    <property type="entry name" value="N-ACETYLMURAMOYL-L-ALANINE AMIDASE AMIC"/>
    <property type="match status" value="1"/>
</dbReference>
<dbReference type="EC" id="3.5.1.28" evidence="2"/>
<comment type="caution">
    <text evidence="7">The sequence shown here is derived from an EMBL/GenBank/DDBJ whole genome shotgun (WGS) entry which is preliminary data.</text>
</comment>
<dbReference type="OrthoDB" id="9806267at2"/>
<dbReference type="Gene3D" id="3.40.630.40">
    <property type="entry name" value="Zn-dependent exopeptidases"/>
    <property type="match status" value="1"/>
</dbReference>
<feature type="signal peptide" evidence="5">
    <location>
        <begin position="1"/>
        <end position="20"/>
    </location>
</feature>
<dbReference type="InterPro" id="IPR021731">
    <property type="entry name" value="AMIN_dom"/>
</dbReference>
<evidence type="ECO:0000313" key="7">
    <source>
        <dbReference type="EMBL" id="RBI87122.1"/>
    </source>
</evidence>
<dbReference type="CDD" id="cd02696">
    <property type="entry name" value="MurNAc-LAA"/>
    <property type="match status" value="1"/>
</dbReference>
<dbReference type="EMBL" id="QNTQ01000002">
    <property type="protein sequence ID" value="RBI87122.1"/>
    <property type="molecule type" value="Genomic_DNA"/>
</dbReference>
<keyword evidence="3" id="KW-0378">Hydrolase</keyword>
<dbReference type="InterPro" id="IPR002508">
    <property type="entry name" value="MurNAc-LAA_cat"/>
</dbReference>
<dbReference type="SUPFAM" id="SSF53187">
    <property type="entry name" value="Zn-dependent exopeptidases"/>
    <property type="match status" value="1"/>
</dbReference>
<dbReference type="RefSeq" id="WP_113287970.1">
    <property type="nucleotide sequence ID" value="NZ_QNTQ01000002.1"/>
</dbReference>
<dbReference type="Gene3D" id="2.60.40.3500">
    <property type="match status" value="1"/>
</dbReference>
<dbReference type="Proteomes" id="UP000253370">
    <property type="component" value="Unassembled WGS sequence"/>
</dbReference>
<dbReference type="InterPro" id="IPR050695">
    <property type="entry name" value="N-acetylmuramoyl_amidase_3"/>
</dbReference>
<evidence type="ECO:0000313" key="8">
    <source>
        <dbReference type="Proteomes" id="UP000253370"/>
    </source>
</evidence>
<dbReference type="Pfam" id="PF11741">
    <property type="entry name" value="AMIN"/>
    <property type="match status" value="1"/>
</dbReference>
<accession>A0A365UCM2</accession>
<evidence type="ECO:0000256" key="4">
    <source>
        <dbReference type="SAM" id="MobiDB-lite"/>
    </source>
</evidence>
<name>A0A365UCM2_9RHOB</name>
<organism evidence="7 8">
    <name type="scientific">Rhodosalinus halophilus</name>
    <dbReference type="NCBI Taxonomy" id="2259333"/>
    <lineage>
        <taxon>Bacteria</taxon>
        <taxon>Pseudomonadati</taxon>
        <taxon>Pseudomonadota</taxon>
        <taxon>Alphaproteobacteria</taxon>
        <taxon>Rhodobacterales</taxon>
        <taxon>Paracoccaceae</taxon>
        <taxon>Rhodosalinus</taxon>
    </lineage>
</organism>
<feature type="region of interest" description="Disordered" evidence="4">
    <location>
        <begin position="147"/>
        <end position="172"/>
    </location>
</feature>
<feature type="chain" id="PRO_5016702721" description="N-acetylmuramoyl-L-alanine amidase" evidence="5">
    <location>
        <begin position="21"/>
        <end position="404"/>
    </location>
</feature>
<dbReference type="GO" id="GO:0009253">
    <property type="term" value="P:peptidoglycan catabolic process"/>
    <property type="evidence" value="ECO:0007669"/>
    <property type="project" value="InterPro"/>
</dbReference>
<dbReference type="GO" id="GO:0030288">
    <property type="term" value="C:outer membrane-bounded periplasmic space"/>
    <property type="evidence" value="ECO:0007669"/>
    <property type="project" value="TreeGrafter"/>
</dbReference>
<evidence type="ECO:0000256" key="1">
    <source>
        <dbReference type="ARBA" id="ARBA00001561"/>
    </source>
</evidence>
<dbReference type="GO" id="GO:0008745">
    <property type="term" value="F:N-acetylmuramoyl-L-alanine amidase activity"/>
    <property type="evidence" value="ECO:0007669"/>
    <property type="project" value="UniProtKB-EC"/>
</dbReference>
<evidence type="ECO:0000259" key="6">
    <source>
        <dbReference type="SMART" id="SM00646"/>
    </source>
</evidence>
<evidence type="ECO:0000256" key="5">
    <source>
        <dbReference type="SAM" id="SignalP"/>
    </source>
</evidence>
<keyword evidence="5" id="KW-0732">Signal</keyword>
<protein>
    <recommendedName>
        <fullName evidence="2">N-acetylmuramoyl-L-alanine amidase</fullName>
        <ecNumber evidence="2">3.5.1.28</ecNumber>
    </recommendedName>
</protein>
<reference evidence="7 8" key="1">
    <citation type="submission" date="2018-07" db="EMBL/GenBank/DDBJ databases">
        <title>Rhodosalinus sp. strain E84T genomic sequence and assembly.</title>
        <authorList>
            <person name="Liu Z.-W."/>
            <person name="Lu D.-C."/>
        </authorList>
    </citation>
    <scope>NUCLEOTIDE SEQUENCE [LARGE SCALE GENOMIC DNA]</scope>
    <source>
        <strain evidence="7 8">E84</strain>
    </source>
</reference>
<proteinExistence type="predicted"/>
<keyword evidence="8" id="KW-1185">Reference proteome</keyword>
<evidence type="ECO:0000256" key="2">
    <source>
        <dbReference type="ARBA" id="ARBA00011901"/>
    </source>
</evidence>
<dbReference type="AlphaFoldDB" id="A0A365UCM2"/>
<feature type="domain" description="MurNAc-LAA" evidence="6">
    <location>
        <begin position="234"/>
        <end position="389"/>
    </location>
</feature>
<dbReference type="PANTHER" id="PTHR30404">
    <property type="entry name" value="N-ACETYLMURAMOYL-L-ALANINE AMIDASE"/>
    <property type="match status" value="1"/>
</dbReference>
<sequence>MRWIATLALTLALVAGAAAAQSLGGLARALPDASGAETTAKGVRLELALSQGVPWRVFTLSDPDRLVLDFREVDWSALAPEDFAAEGLGEVRFGAFREGWSRLVADLERPLGVAEAGLSVSDLTGTATLAVYLEPVSAAAFDAAAGAPQDPRWDLPQPAPVEPAPRSSGEPRPLRVVLDPGHGGIDPGAEAGAVNEAALMLTFARELRDVLRRAGFEVVLTRDADIFVSLERRVAIAHQAKADLFISLHADSLASGVAHGATVYTLSESASDAASAALAERHNRSDLLAGLDLAGTDDVVADVLMDLARLETQPRAESLARALVEGIAAATGHVNSRPLRSAGFSVLKAADIPSVLLEAGFLSTPEDLQRLQDPAWRAALAEGVWQGIGAWMAEDAAEAPLRRQ</sequence>
<dbReference type="Pfam" id="PF01520">
    <property type="entry name" value="Amidase_3"/>
    <property type="match status" value="1"/>
</dbReference>
<evidence type="ECO:0000256" key="3">
    <source>
        <dbReference type="ARBA" id="ARBA00022801"/>
    </source>
</evidence>
<gene>
    <name evidence="7" type="ORF">DRV85_03070</name>
</gene>
<comment type="catalytic activity">
    <reaction evidence="1">
        <text>Hydrolyzes the link between N-acetylmuramoyl residues and L-amino acid residues in certain cell-wall glycopeptides.</text>
        <dbReference type="EC" id="3.5.1.28"/>
    </reaction>
</comment>
<dbReference type="SMART" id="SM00646">
    <property type="entry name" value="Ami_3"/>
    <property type="match status" value="1"/>
</dbReference>